<gene>
    <name evidence="1" type="ORF">AL399_03235</name>
</gene>
<keyword evidence="2" id="KW-1185">Reference proteome</keyword>
<dbReference type="PATRIC" id="fig|1702214.3.peg.1140"/>
<comment type="caution">
    <text evidence="1">The sequence shown here is derived from an EMBL/GenBank/DDBJ whole genome shotgun (WGS) entry which is preliminary data.</text>
</comment>
<protein>
    <submittedName>
        <fullName evidence="1">Uncharacterized protein</fullName>
    </submittedName>
</protein>
<organism evidence="1 2">
    <name type="scientific">Candidatus [Bacteroides] periocalifornicus</name>
    <dbReference type="NCBI Taxonomy" id="1702214"/>
    <lineage>
        <taxon>Bacteria</taxon>
        <taxon>Pseudomonadati</taxon>
        <taxon>Bacteroidota</taxon>
    </lineage>
</organism>
<dbReference type="Proteomes" id="UP000054172">
    <property type="component" value="Unassembled WGS sequence"/>
</dbReference>
<dbReference type="AlphaFoldDB" id="A0A0Q4B8V1"/>
<dbReference type="STRING" id="1702214.AL399_03235"/>
<dbReference type="EMBL" id="LIIK01000010">
    <property type="protein sequence ID" value="KQM09188.1"/>
    <property type="molecule type" value="Genomic_DNA"/>
</dbReference>
<evidence type="ECO:0000313" key="2">
    <source>
        <dbReference type="Proteomes" id="UP000054172"/>
    </source>
</evidence>
<accession>A0A0Q4B8V1</accession>
<sequence>MDWDDNGTFEVQERQLEALKKGGRKAVVQLDLGNKPLGIKRIRLQVGPTAEVGDPCSAPLLGDMQDGALELVEGLFVHHDDLELADLYIGESGRNLSATQPIQITLSNLSNREFSGKLKVRVTVDGRPPVDELVDYRDANALAPYGGMRDFTLSTTADCTGIGLHTVKVELVDNPGTANNSR</sequence>
<proteinExistence type="predicted"/>
<evidence type="ECO:0000313" key="1">
    <source>
        <dbReference type="EMBL" id="KQM09188.1"/>
    </source>
</evidence>
<reference evidence="1" key="1">
    <citation type="submission" date="2015-08" db="EMBL/GenBank/DDBJ databases">
        <title>Candidatus Bacteriodes Periocalifornicus.</title>
        <authorList>
            <person name="McLean J.S."/>
            <person name="Kelley S."/>
        </authorList>
    </citation>
    <scope>NUCLEOTIDE SEQUENCE [LARGE SCALE GENOMIC DNA]</scope>
    <source>
        <strain evidence="1">12B</strain>
    </source>
</reference>
<name>A0A0Q4B8V1_9BACT</name>